<name>A0ACC0A1Q0_CATRO</name>
<dbReference type="EMBL" id="CM044707">
    <property type="protein sequence ID" value="KAI5653318.1"/>
    <property type="molecule type" value="Genomic_DNA"/>
</dbReference>
<organism evidence="1 2">
    <name type="scientific">Catharanthus roseus</name>
    <name type="common">Madagascar periwinkle</name>
    <name type="synonym">Vinca rosea</name>
    <dbReference type="NCBI Taxonomy" id="4058"/>
    <lineage>
        <taxon>Eukaryota</taxon>
        <taxon>Viridiplantae</taxon>
        <taxon>Streptophyta</taxon>
        <taxon>Embryophyta</taxon>
        <taxon>Tracheophyta</taxon>
        <taxon>Spermatophyta</taxon>
        <taxon>Magnoliopsida</taxon>
        <taxon>eudicotyledons</taxon>
        <taxon>Gunneridae</taxon>
        <taxon>Pentapetalae</taxon>
        <taxon>asterids</taxon>
        <taxon>lamiids</taxon>
        <taxon>Gentianales</taxon>
        <taxon>Apocynaceae</taxon>
        <taxon>Rauvolfioideae</taxon>
        <taxon>Vinceae</taxon>
        <taxon>Catharanthinae</taxon>
        <taxon>Catharanthus</taxon>
    </lineage>
</organism>
<gene>
    <name evidence="1" type="ORF">M9H77_30505</name>
</gene>
<accession>A0ACC0A1Q0</accession>
<comment type="caution">
    <text evidence="1">The sequence shown here is derived from an EMBL/GenBank/DDBJ whole genome shotgun (WGS) entry which is preliminary data.</text>
</comment>
<evidence type="ECO:0000313" key="1">
    <source>
        <dbReference type="EMBL" id="KAI5653318.1"/>
    </source>
</evidence>
<dbReference type="Proteomes" id="UP001060085">
    <property type="component" value="Linkage Group LG07"/>
</dbReference>
<proteinExistence type="predicted"/>
<keyword evidence="2" id="KW-1185">Reference proteome</keyword>
<sequence length="217" mass="25263">MLGKSNVSLTAPCGTSFLPKRHPFHLLSNGRHSVKPIIMLICHEMGCLKPWEYPLIFEEVVNIFDYDRRNRAWRAWRVAKRLHELRKAMGKEVKSLKSSKDLSMTDFLSKLNEWFDCRIVLGDDISNCDIITYLGWEYNPITSTPFARQSFPTLKNTALYFSLMSGYYPIKIPLSCKHTYRYNMSRKVLELSNSRDGQALILPMSLLFNRINLLNSF</sequence>
<protein>
    <submittedName>
        <fullName evidence="1">Uncharacterized protein</fullName>
    </submittedName>
</protein>
<reference evidence="2" key="1">
    <citation type="journal article" date="2023" name="Nat. Plants">
        <title>Single-cell RNA sequencing provides a high-resolution roadmap for understanding the multicellular compartmentation of specialized metabolism.</title>
        <authorList>
            <person name="Sun S."/>
            <person name="Shen X."/>
            <person name="Li Y."/>
            <person name="Li Y."/>
            <person name="Wang S."/>
            <person name="Li R."/>
            <person name="Zhang H."/>
            <person name="Shen G."/>
            <person name="Guo B."/>
            <person name="Wei J."/>
            <person name="Xu J."/>
            <person name="St-Pierre B."/>
            <person name="Chen S."/>
            <person name="Sun C."/>
        </authorList>
    </citation>
    <scope>NUCLEOTIDE SEQUENCE [LARGE SCALE GENOMIC DNA]</scope>
</reference>
<evidence type="ECO:0000313" key="2">
    <source>
        <dbReference type="Proteomes" id="UP001060085"/>
    </source>
</evidence>